<protein>
    <submittedName>
        <fullName evidence="2">Family 88 glycosyl hydrolase</fullName>
    </submittedName>
</protein>
<dbReference type="InterPro" id="IPR008928">
    <property type="entry name" value="6-hairpin_glycosidase_sf"/>
</dbReference>
<dbReference type="OrthoDB" id="6381507at2"/>
<sequence length="393" mass="43561">MSDSAASIAARRSGVPTRRSVLLGGAGAALCLPVIASPASAVMPDWSVELVDSTMARFTPATLGGWDYTRGLYLYGQYLVYKRTGNQAYFNYLKAWVDRFVDGNGNINNSFNNLDAMRPGVLLPILHAETGQQRYKTAADKIRNRFNTYPRTQDGGMIHNTGFVGQLWADGVYMAQPFIANYAKQYNQTYGFDESTRNMVTYFNRLRSSNGLMFHAYDADGSSGWATGADRASDFHWARAIGWVAMAAIDILEVLPANHVRRQAMIDIVRHLAGGFQRFQDPASGRWFQVVDRGTTSGNWTETSASAMFTYMISRAVERGYIDASFKAVADRGYQGVLQRISLGGDGRTNLREIVVGTGPGDLNHYFNRPRQTNDFHGLGAFLVMSEQLTRVP</sequence>
<comment type="caution">
    <text evidence="2">The sequence shown here is derived from an EMBL/GenBank/DDBJ whole genome shotgun (WGS) entry which is preliminary data.</text>
</comment>
<dbReference type="PANTHER" id="PTHR33886:SF8">
    <property type="entry name" value="UNSATURATED RHAMNOGALACTURONAN HYDROLASE (EUROFUNG)"/>
    <property type="match status" value="1"/>
</dbReference>
<dbReference type="InterPro" id="IPR010905">
    <property type="entry name" value="Glyco_hydro_88"/>
</dbReference>
<dbReference type="PANTHER" id="PTHR33886">
    <property type="entry name" value="UNSATURATED RHAMNOGALACTURONAN HYDROLASE (EUROFUNG)"/>
    <property type="match status" value="1"/>
</dbReference>
<proteinExistence type="predicted"/>
<reference evidence="2 3" key="1">
    <citation type="submission" date="2018-05" db="EMBL/GenBank/DDBJ databases">
        <title>Evolution of GPA BGCs.</title>
        <authorList>
            <person name="Waglechner N."/>
            <person name="Wright G.D."/>
        </authorList>
    </citation>
    <scope>NUCLEOTIDE SEQUENCE [LARGE SCALE GENOMIC DNA]</scope>
    <source>
        <strain evidence="2 3">A82846</strain>
    </source>
</reference>
<dbReference type="Gene3D" id="1.50.10.10">
    <property type="match status" value="1"/>
</dbReference>
<dbReference type="EMBL" id="QHKI01000032">
    <property type="protein sequence ID" value="RSM79475.1"/>
    <property type="molecule type" value="Genomic_DNA"/>
</dbReference>
<keyword evidence="1 2" id="KW-0378">Hydrolase</keyword>
<dbReference type="InterPro" id="IPR012341">
    <property type="entry name" value="6hp_glycosidase-like_sf"/>
</dbReference>
<dbReference type="InterPro" id="IPR006311">
    <property type="entry name" value="TAT_signal"/>
</dbReference>
<evidence type="ECO:0000256" key="1">
    <source>
        <dbReference type="ARBA" id="ARBA00022801"/>
    </source>
</evidence>
<evidence type="ECO:0000313" key="2">
    <source>
        <dbReference type="EMBL" id="RSM79475.1"/>
    </source>
</evidence>
<dbReference type="SUPFAM" id="SSF48208">
    <property type="entry name" value="Six-hairpin glycosidases"/>
    <property type="match status" value="1"/>
</dbReference>
<dbReference type="PROSITE" id="PS51318">
    <property type="entry name" value="TAT"/>
    <property type="match status" value="1"/>
</dbReference>
<organism evidence="2 3">
    <name type="scientific">Kibdelosporangium aridum</name>
    <dbReference type="NCBI Taxonomy" id="2030"/>
    <lineage>
        <taxon>Bacteria</taxon>
        <taxon>Bacillati</taxon>
        <taxon>Actinomycetota</taxon>
        <taxon>Actinomycetes</taxon>
        <taxon>Pseudonocardiales</taxon>
        <taxon>Pseudonocardiaceae</taxon>
        <taxon>Kibdelosporangium</taxon>
    </lineage>
</organism>
<dbReference type="GO" id="GO:0016787">
    <property type="term" value="F:hydrolase activity"/>
    <property type="evidence" value="ECO:0007669"/>
    <property type="project" value="UniProtKB-KW"/>
</dbReference>
<dbReference type="InterPro" id="IPR052043">
    <property type="entry name" value="PolySaccharide_Degr_Enz"/>
</dbReference>
<evidence type="ECO:0000313" key="3">
    <source>
        <dbReference type="Proteomes" id="UP000287547"/>
    </source>
</evidence>
<name>A0A428Z2D2_KIBAR</name>
<dbReference type="Pfam" id="PF07470">
    <property type="entry name" value="Glyco_hydro_88"/>
    <property type="match status" value="1"/>
</dbReference>
<dbReference type="GO" id="GO:0005975">
    <property type="term" value="P:carbohydrate metabolic process"/>
    <property type="evidence" value="ECO:0007669"/>
    <property type="project" value="InterPro"/>
</dbReference>
<gene>
    <name evidence="2" type="ORF">DMH04_31320</name>
</gene>
<dbReference type="Proteomes" id="UP000287547">
    <property type="component" value="Unassembled WGS sequence"/>
</dbReference>
<dbReference type="AlphaFoldDB" id="A0A428Z2D2"/>
<accession>A0A428Z2D2</accession>